<dbReference type="InterPro" id="IPR012910">
    <property type="entry name" value="Plug_dom"/>
</dbReference>
<evidence type="ECO:0000256" key="5">
    <source>
        <dbReference type="ARBA" id="ARBA00022496"/>
    </source>
</evidence>
<comment type="similarity">
    <text evidence="2 14 15">Belongs to the TonB-dependent receptor family.</text>
</comment>
<keyword evidence="3 14" id="KW-0813">Transport</keyword>
<dbReference type="GO" id="GO:0009279">
    <property type="term" value="C:cell outer membrane"/>
    <property type="evidence" value="ECO:0007669"/>
    <property type="project" value="UniProtKB-SubCell"/>
</dbReference>
<evidence type="ECO:0000259" key="17">
    <source>
        <dbReference type="SMART" id="SM00965"/>
    </source>
</evidence>
<evidence type="ECO:0000256" key="11">
    <source>
        <dbReference type="ARBA" id="ARBA00023136"/>
    </source>
</evidence>
<accession>A0A0D0SPY6</accession>
<organism evidence="18 19">
    <name type="scientific">Pseudomonas fluorescens</name>
    <dbReference type="NCBI Taxonomy" id="294"/>
    <lineage>
        <taxon>Bacteria</taxon>
        <taxon>Pseudomonadati</taxon>
        <taxon>Pseudomonadota</taxon>
        <taxon>Gammaproteobacteria</taxon>
        <taxon>Pseudomonadales</taxon>
        <taxon>Pseudomonadaceae</taxon>
        <taxon>Pseudomonas</taxon>
    </lineage>
</organism>
<dbReference type="GO" id="GO:0015891">
    <property type="term" value="P:siderophore transport"/>
    <property type="evidence" value="ECO:0007669"/>
    <property type="project" value="InterPro"/>
</dbReference>
<evidence type="ECO:0000256" key="9">
    <source>
        <dbReference type="ARBA" id="ARBA00023065"/>
    </source>
</evidence>
<keyword evidence="4 14" id="KW-1134">Transmembrane beta strand</keyword>
<dbReference type="EMBL" id="JXCQ01000005">
    <property type="protein sequence ID" value="KIR23853.1"/>
    <property type="molecule type" value="Genomic_DNA"/>
</dbReference>
<dbReference type="FunFam" id="2.170.130.10:FF:000010">
    <property type="entry name" value="Ferripyoverdine receptor"/>
    <property type="match status" value="1"/>
</dbReference>
<evidence type="ECO:0000256" key="12">
    <source>
        <dbReference type="ARBA" id="ARBA00023170"/>
    </source>
</evidence>
<keyword evidence="7 16" id="KW-0732">Signal</keyword>
<evidence type="ECO:0000256" key="10">
    <source>
        <dbReference type="ARBA" id="ARBA00023077"/>
    </source>
</evidence>
<dbReference type="InterPro" id="IPR011662">
    <property type="entry name" value="Secretin/TonB_short_N"/>
</dbReference>
<dbReference type="InterPro" id="IPR037066">
    <property type="entry name" value="Plug_dom_sf"/>
</dbReference>
<keyword evidence="9" id="KW-0406">Ion transport</keyword>
<evidence type="ECO:0000256" key="13">
    <source>
        <dbReference type="ARBA" id="ARBA00023237"/>
    </source>
</evidence>
<evidence type="ECO:0000256" key="3">
    <source>
        <dbReference type="ARBA" id="ARBA00022448"/>
    </source>
</evidence>
<evidence type="ECO:0000256" key="4">
    <source>
        <dbReference type="ARBA" id="ARBA00022452"/>
    </source>
</evidence>
<keyword evidence="11 14" id="KW-0472">Membrane</keyword>
<evidence type="ECO:0000256" key="7">
    <source>
        <dbReference type="ARBA" id="ARBA00022729"/>
    </source>
</evidence>
<dbReference type="PATRIC" id="fig|294.125.peg.847"/>
<feature type="chain" id="PRO_5002232848" evidence="16">
    <location>
        <begin position="29"/>
        <end position="815"/>
    </location>
</feature>
<dbReference type="CDD" id="cd01347">
    <property type="entry name" value="ligand_gated_channel"/>
    <property type="match status" value="1"/>
</dbReference>
<protein>
    <submittedName>
        <fullName evidence="18">FpvA_1 protein</fullName>
    </submittedName>
</protein>
<feature type="domain" description="Secretin/TonB short N-terminal" evidence="17">
    <location>
        <begin position="59"/>
        <end position="110"/>
    </location>
</feature>
<evidence type="ECO:0000313" key="18">
    <source>
        <dbReference type="EMBL" id="KIR23853.1"/>
    </source>
</evidence>
<dbReference type="Pfam" id="PF00593">
    <property type="entry name" value="TonB_dep_Rec_b-barrel"/>
    <property type="match status" value="1"/>
</dbReference>
<gene>
    <name evidence="18" type="primary">fpvA_1</name>
    <name evidence="18" type="ORF">PFLU3_08270</name>
</gene>
<reference evidence="18 19" key="1">
    <citation type="submission" date="2015-01" db="EMBL/GenBank/DDBJ databases">
        <title>Genome sequence of the beneficial rhizobacterium Pseudomonas fluorescens 2-79.</title>
        <authorList>
            <person name="Thuermer A."/>
            <person name="Daniel R."/>
        </authorList>
    </citation>
    <scope>NUCLEOTIDE SEQUENCE [LARGE SCALE GENOMIC DNA]</scope>
    <source>
        <strain evidence="18 19">2-79</strain>
    </source>
</reference>
<sequence>MAHRFAARPLLALAISIASGAAPLYVQATETTQAQAYRFDIAGQSLDGALAAFSAVTRVQVLVSGELTQGVVSPGVRGTLDQRQALGQLLGGTGLSAAFINADTVTLEKRVATGSAIEVGATTISAERLGATTEGSGSYTTGAVTLGKGEQKLKDIPQSVSVMTRKQMDDQNTTKLSEVVKRTPGLTATKSPGPGMFIYSRGFEVGTLEYDGVPIPRNTYTLGSYLTENMAIYDRVETLRGPAALLQGANSPGGTMNLVRKRGQQDPTVTITAKAGSWDHYGTQVDAGGPLNAEGTLRGRFVADYDTTDSFVDYAGGWNQTVYAAVDYDFTPETTVGVGISNQKGHSRPNFMSLPRYANGNDIGLPRSTFVGASWNRAVNNQTQVFADLEHRFNDDWKFKAALVAMDEHNDATYQATWDTIPNPGDVGNVRYVDWVTDFNTKSRGADAYVNGKFEGLGLQQEVVLGANYSKLTTDDQWARAATAGADIFNIDHNRPQRDKNQLFQAGNASKSWYDIRQKGIYGTWRVKVLDPLTLILGARTSWYEYSYLGQNGMRGVYQAPEESATQTSGKVTPYAGLVYALNEQWSAYASYADAFEPQTNLTTSGSLLKPIEGKNYELGIKGELADGRLNTSFAIFRYDQQNRGVQDLQGPMNCNGWYCSVASGKVRSQGFEATLSGEVLPGLQLVSSYTYNTTKFLKDDTYEGKIFSTWTPKHQLKVWGDYQLPGDWQKFSVGAGVTAQSSTEAYDRTFSVPGNALWDSRVAYKINQEFSVAANLNNMFDKKYYIPAYNANWGSNYYGDPRNVMFTMTYTPQF</sequence>
<dbReference type="NCBIfam" id="TIGR01783">
    <property type="entry name" value="TonB-siderophor"/>
    <property type="match status" value="1"/>
</dbReference>
<dbReference type="Gene3D" id="2.170.130.10">
    <property type="entry name" value="TonB-dependent receptor, plug domain"/>
    <property type="match status" value="1"/>
</dbReference>
<evidence type="ECO:0000256" key="16">
    <source>
        <dbReference type="SAM" id="SignalP"/>
    </source>
</evidence>
<dbReference type="Gene3D" id="3.55.50.30">
    <property type="match status" value="1"/>
</dbReference>
<feature type="signal peptide" evidence="16">
    <location>
        <begin position="1"/>
        <end position="28"/>
    </location>
</feature>
<dbReference type="Proteomes" id="UP000032210">
    <property type="component" value="Unassembled WGS sequence"/>
</dbReference>
<dbReference type="InterPro" id="IPR010105">
    <property type="entry name" value="TonB_sidphr_rcpt"/>
</dbReference>
<evidence type="ECO:0000256" key="15">
    <source>
        <dbReference type="RuleBase" id="RU003357"/>
    </source>
</evidence>
<keyword evidence="8" id="KW-0408">Iron</keyword>
<dbReference type="RefSeq" id="WP_043047022.1">
    <property type="nucleotide sequence ID" value="NZ_JXCQ01000005.1"/>
</dbReference>
<dbReference type="PANTHER" id="PTHR32552:SF74">
    <property type="entry name" value="HYDROXAMATE SIDEROPHORE RECEPTOR FHUE"/>
    <property type="match status" value="1"/>
</dbReference>
<dbReference type="SUPFAM" id="SSF56935">
    <property type="entry name" value="Porins"/>
    <property type="match status" value="1"/>
</dbReference>
<proteinExistence type="inferred from homology"/>
<comment type="subcellular location">
    <subcellularLocation>
        <location evidence="1 14">Cell outer membrane</location>
        <topology evidence="1 14">Multi-pass membrane protein</topology>
    </subcellularLocation>
</comment>
<dbReference type="InterPro" id="IPR000531">
    <property type="entry name" value="Beta-barrel_TonB"/>
</dbReference>
<evidence type="ECO:0000313" key="19">
    <source>
        <dbReference type="Proteomes" id="UP000032210"/>
    </source>
</evidence>
<dbReference type="Pfam" id="PF07715">
    <property type="entry name" value="Plug"/>
    <property type="match status" value="1"/>
</dbReference>
<dbReference type="AlphaFoldDB" id="A0A0D0SPY6"/>
<dbReference type="Gene3D" id="2.40.170.20">
    <property type="entry name" value="TonB-dependent receptor, beta-barrel domain"/>
    <property type="match status" value="1"/>
</dbReference>
<evidence type="ECO:0000256" key="8">
    <source>
        <dbReference type="ARBA" id="ARBA00023004"/>
    </source>
</evidence>
<evidence type="ECO:0000256" key="6">
    <source>
        <dbReference type="ARBA" id="ARBA00022692"/>
    </source>
</evidence>
<dbReference type="InterPro" id="IPR036942">
    <property type="entry name" value="Beta-barrel_TonB_sf"/>
</dbReference>
<comment type="caution">
    <text evidence="18">The sequence shown here is derived from an EMBL/GenBank/DDBJ whole genome shotgun (WGS) entry which is preliminary data.</text>
</comment>
<dbReference type="SMART" id="SM00965">
    <property type="entry name" value="STN"/>
    <property type="match status" value="1"/>
</dbReference>
<dbReference type="InterPro" id="IPR039426">
    <property type="entry name" value="TonB-dep_rcpt-like"/>
</dbReference>
<name>A0A0D0SPY6_PSEFL</name>
<evidence type="ECO:0000256" key="1">
    <source>
        <dbReference type="ARBA" id="ARBA00004571"/>
    </source>
</evidence>
<keyword evidence="6 14" id="KW-0812">Transmembrane</keyword>
<keyword evidence="12" id="KW-0675">Receptor</keyword>
<keyword evidence="10 15" id="KW-0798">TonB box</keyword>
<dbReference type="PROSITE" id="PS52016">
    <property type="entry name" value="TONB_DEPENDENT_REC_3"/>
    <property type="match status" value="1"/>
</dbReference>
<keyword evidence="5" id="KW-0410">Iron transport</keyword>
<dbReference type="GO" id="GO:0015344">
    <property type="term" value="F:siderophore uptake transmembrane transporter activity"/>
    <property type="evidence" value="ECO:0007669"/>
    <property type="project" value="TreeGrafter"/>
</dbReference>
<evidence type="ECO:0000256" key="14">
    <source>
        <dbReference type="PROSITE-ProRule" id="PRU01360"/>
    </source>
</evidence>
<keyword evidence="13 14" id="KW-0998">Cell outer membrane</keyword>
<dbReference type="GO" id="GO:0038023">
    <property type="term" value="F:signaling receptor activity"/>
    <property type="evidence" value="ECO:0007669"/>
    <property type="project" value="InterPro"/>
</dbReference>
<dbReference type="PANTHER" id="PTHR32552">
    <property type="entry name" value="FERRICHROME IRON RECEPTOR-RELATED"/>
    <property type="match status" value="1"/>
</dbReference>
<evidence type="ECO:0000256" key="2">
    <source>
        <dbReference type="ARBA" id="ARBA00009810"/>
    </source>
</evidence>
<dbReference type="Pfam" id="PF07660">
    <property type="entry name" value="STN"/>
    <property type="match status" value="1"/>
</dbReference>